<keyword evidence="18" id="KW-1185">Reference proteome</keyword>
<keyword evidence="9 14" id="KW-0808">Transferase</keyword>
<evidence type="ECO:0000256" key="16">
    <source>
        <dbReference type="PIRSR" id="PIRSR006135-2"/>
    </source>
</evidence>
<dbReference type="UniPathway" id="UPA00148">
    <property type="reaction ID" value="UER00236"/>
</dbReference>
<evidence type="ECO:0000256" key="7">
    <source>
        <dbReference type="ARBA" id="ARBA00007490"/>
    </source>
</evidence>
<keyword evidence="17" id="KW-0548">Nucleotidyltransferase</keyword>
<keyword evidence="12 14" id="KW-0067">ATP-binding</keyword>
<comment type="similarity">
    <text evidence="7 14">Belongs to the CobU/CobP family.</text>
</comment>
<dbReference type="GO" id="GO:0005525">
    <property type="term" value="F:GTP binding"/>
    <property type="evidence" value="ECO:0007669"/>
    <property type="project" value="UniProtKB-UniRule"/>
</dbReference>
<evidence type="ECO:0000256" key="5">
    <source>
        <dbReference type="ARBA" id="ARBA00004692"/>
    </source>
</evidence>
<gene>
    <name evidence="17" type="primary">cobP</name>
    <name evidence="17" type="ORF">VEZ01S_45_00640</name>
</gene>
<dbReference type="EMBL" id="BATM01000045">
    <property type="protein sequence ID" value="GAD80929.1"/>
    <property type="molecule type" value="Genomic_DNA"/>
</dbReference>
<dbReference type="Proteomes" id="UP000016562">
    <property type="component" value="Unassembled WGS sequence"/>
</dbReference>
<name>U3CIE0_9VIBR</name>
<evidence type="ECO:0000256" key="4">
    <source>
        <dbReference type="ARBA" id="ARBA00003889"/>
    </source>
</evidence>
<dbReference type="InterPro" id="IPR003203">
    <property type="entry name" value="CobU/CobP"/>
</dbReference>
<evidence type="ECO:0000256" key="12">
    <source>
        <dbReference type="ARBA" id="ARBA00022840"/>
    </source>
</evidence>
<evidence type="ECO:0000256" key="13">
    <source>
        <dbReference type="ARBA" id="ARBA00023134"/>
    </source>
</evidence>
<evidence type="ECO:0000256" key="14">
    <source>
        <dbReference type="PIRNR" id="PIRNR006135"/>
    </source>
</evidence>
<evidence type="ECO:0000256" key="9">
    <source>
        <dbReference type="ARBA" id="ARBA00022679"/>
    </source>
</evidence>
<dbReference type="EC" id="2.7.7.62" evidence="14"/>
<keyword evidence="8 14" id="KW-0169">Cobalamin biosynthesis</keyword>
<evidence type="ECO:0000256" key="1">
    <source>
        <dbReference type="ARBA" id="ARBA00000312"/>
    </source>
</evidence>
<feature type="binding site" evidence="16">
    <location>
        <begin position="7"/>
        <end position="14"/>
    </location>
    <ligand>
        <name>GTP</name>
        <dbReference type="ChEBI" id="CHEBI:37565"/>
    </ligand>
</feature>
<comment type="catalytic activity">
    <reaction evidence="3">
        <text>adenosylcob(III)inamide + GTP = adenosylcob(III)inamide phosphate + GDP + H(+)</text>
        <dbReference type="Rhea" id="RHEA:15765"/>
        <dbReference type="ChEBI" id="CHEBI:2480"/>
        <dbReference type="ChEBI" id="CHEBI:15378"/>
        <dbReference type="ChEBI" id="CHEBI:37565"/>
        <dbReference type="ChEBI" id="CHEBI:58189"/>
        <dbReference type="ChEBI" id="CHEBI:58502"/>
        <dbReference type="EC" id="2.7.1.156"/>
    </reaction>
</comment>
<feature type="binding site" evidence="16">
    <location>
        <position position="71"/>
    </location>
    <ligand>
        <name>GTP</name>
        <dbReference type="ChEBI" id="CHEBI:37565"/>
    </ligand>
</feature>
<evidence type="ECO:0000256" key="2">
    <source>
        <dbReference type="ARBA" id="ARBA00000711"/>
    </source>
</evidence>
<dbReference type="GO" id="GO:0005524">
    <property type="term" value="F:ATP binding"/>
    <property type="evidence" value="ECO:0007669"/>
    <property type="project" value="UniProtKB-UniRule"/>
</dbReference>
<evidence type="ECO:0000256" key="8">
    <source>
        <dbReference type="ARBA" id="ARBA00022573"/>
    </source>
</evidence>
<evidence type="ECO:0000256" key="10">
    <source>
        <dbReference type="ARBA" id="ARBA00022741"/>
    </source>
</evidence>
<organism evidence="17 18">
    <name type="scientific">Vibrio ezurae NBRC 102218</name>
    <dbReference type="NCBI Taxonomy" id="1219080"/>
    <lineage>
        <taxon>Bacteria</taxon>
        <taxon>Pseudomonadati</taxon>
        <taxon>Pseudomonadota</taxon>
        <taxon>Gammaproteobacteria</taxon>
        <taxon>Vibrionales</taxon>
        <taxon>Vibrionaceae</taxon>
        <taxon>Vibrio</taxon>
    </lineage>
</organism>
<dbReference type="PANTHER" id="PTHR34848">
    <property type="match status" value="1"/>
</dbReference>
<keyword evidence="10 14" id="KW-0547">Nucleotide-binding</keyword>
<dbReference type="PIRSF" id="PIRSF006135">
    <property type="entry name" value="CobU"/>
    <property type="match status" value="1"/>
</dbReference>
<evidence type="ECO:0000256" key="3">
    <source>
        <dbReference type="ARBA" id="ARBA00001522"/>
    </source>
</evidence>
<dbReference type="AlphaFoldDB" id="U3CIE0"/>
<comment type="pathway">
    <text evidence="6 14">Cofactor biosynthesis; adenosylcobalamin biosynthesis; adenosylcobalamin from cob(II)yrinate a,c-diamide: step 5/7.</text>
</comment>
<comment type="catalytic activity">
    <reaction evidence="1 14">
        <text>adenosylcob(III)inamide + ATP = adenosylcob(III)inamide phosphate + ADP + H(+)</text>
        <dbReference type="Rhea" id="RHEA:15769"/>
        <dbReference type="ChEBI" id="CHEBI:2480"/>
        <dbReference type="ChEBI" id="CHEBI:15378"/>
        <dbReference type="ChEBI" id="CHEBI:30616"/>
        <dbReference type="ChEBI" id="CHEBI:58502"/>
        <dbReference type="ChEBI" id="CHEBI:456216"/>
        <dbReference type="EC" id="2.7.1.156"/>
    </reaction>
</comment>
<dbReference type="SUPFAM" id="SSF52540">
    <property type="entry name" value="P-loop containing nucleoside triphosphate hydrolases"/>
    <property type="match status" value="1"/>
</dbReference>
<dbReference type="CDD" id="cd00544">
    <property type="entry name" value="CobU"/>
    <property type="match status" value="1"/>
</dbReference>
<proteinExistence type="inferred from homology"/>
<dbReference type="eggNOG" id="COG2087">
    <property type="taxonomic scope" value="Bacteria"/>
</dbReference>
<comment type="pathway">
    <text evidence="5 14">Cofactor biosynthesis; adenosylcobalamin biosynthesis; adenosylcobalamin from cob(II)yrinate a,c-diamide: step 6/7.</text>
</comment>
<comment type="catalytic activity">
    <reaction evidence="2 14">
        <text>adenosylcob(III)inamide phosphate + GTP + H(+) = adenosylcob(III)inamide-GDP + diphosphate</text>
        <dbReference type="Rhea" id="RHEA:22712"/>
        <dbReference type="ChEBI" id="CHEBI:15378"/>
        <dbReference type="ChEBI" id="CHEBI:33019"/>
        <dbReference type="ChEBI" id="CHEBI:37565"/>
        <dbReference type="ChEBI" id="CHEBI:58502"/>
        <dbReference type="ChEBI" id="CHEBI:60487"/>
        <dbReference type="EC" id="2.7.7.62"/>
    </reaction>
</comment>
<reference evidence="17 18" key="1">
    <citation type="submission" date="2013-09" db="EMBL/GenBank/DDBJ databases">
        <title>Whole genome shotgun sequence of Vibrio ezurae NBRC 102218.</title>
        <authorList>
            <person name="Yoshida I."/>
            <person name="Hosoyama A."/>
            <person name="Numata M."/>
            <person name="Hashimoto M."/>
            <person name="Hosoyama Y."/>
            <person name="Tsuchikane K."/>
            <person name="Noguchi M."/>
            <person name="Hirakata S."/>
            <person name="Ichikawa N."/>
            <person name="Ohji S."/>
            <person name="Yamazoe A."/>
            <person name="Fujita N."/>
        </authorList>
    </citation>
    <scope>NUCLEOTIDE SEQUENCE [LARGE SCALE GENOMIC DNA]</scope>
    <source>
        <strain evidence="17 18">NBRC 102218</strain>
    </source>
</reference>
<dbReference type="EC" id="2.7.1.156" evidence="14"/>
<dbReference type="InterPro" id="IPR027417">
    <property type="entry name" value="P-loop_NTPase"/>
</dbReference>
<protein>
    <recommendedName>
        <fullName evidence="14">Bifunctional adenosylcobalamin biosynthesis protein</fullName>
        <ecNumber evidence="14">2.7.1.156</ecNumber>
        <ecNumber evidence="14">2.7.7.62</ecNumber>
    </recommendedName>
</protein>
<evidence type="ECO:0000313" key="17">
    <source>
        <dbReference type="EMBL" id="GAD80929.1"/>
    </source>
</evidence>
<keyword evidence="13 14" id="KW-0342">GTP-binding</keyword>
<dbReference type="GO" id="GO:0009236">
    <property type="term" value="P:cobalamin biosynthetic process"/>
    <property type="evidence" value="ECO:0007669"/>
    <property type="project" value="UniProtKB-UniRule"/>
</dbReference>
<dbReference type="NCBIfam" id="NF004469">
    <property type="entry name" value="PRK05800.1"/>
    <property type="match status" value="1"/>
</dbReference>
<evidence type="ECO:0000256" key="6">
    <source>
        <dbReference type="ARBA" id="ARBA00005159"/>
    </source>
</evidence>
<evidence type="ECO:0000256" key="11">
    <source>
        <dbReference type="ARBA" id="ARBA00022777"/>
    </source>
</evidence>
<dbReference type="GO" id="GO:0043752">
    <property type="term" value="F:adenosylcobinamide kinase activity"/>
    <property type="evidence" value="ECO:0007669"/>
    <property type="project" value="UniProtKB-EC"/>
</dbReference>
<evidence type="ECO:0000256" key="15">
    <source>
        <dbReference type="PIRSR" id="PIRSR006135-1"/>
    </source>
</evidence>
<sequence length="204" mass="22933">MIQLVIGGARSGKSRYGEALVATYSEQGQECVYLATALAFDQEMQNRIERHQRDRTTTHPTRSPIHWQLIEQPLYVAEALLALDKPNQTIFIDCLTLYLTQHLCRDSQQINFIEPPLAPPLREASIPLSLHWQEQKQRLLEALPKLQSNIILISNEIGSGIVPMGELSREFVDEAGWLNQAVAEVADKVTLVVAGLPMTLKDTH</sequence>
<evidence type="ECO:0000313" key="18">
    <source>
        <dbReference type="Proteomes" id="UP000016562"/>
    </source>
</evidence>
<feature type="binding site" evidence="16">
    <location>
        <begin position="35"/>
        <end position="37"/>
    </location>
    <ligand>
        <name>GTP</name>
        <dbReference type="ChEBI" id="CHEBI:37565"/>
    </ligand>
</feature>
<dbReference type="GO" id="GO:0008820">
    <property type="term" value="F:cobinamide phosphate guanylyltransferase activity"/>
    <property type="evidence" value="ECO:0007669"/>
    <property type="project" value="UniProtKB-UniRule"/>
</dbReference>
<comment type="function">
    <text evidence="4 14">Catalyzes ATP-dependent phosphorylation of adenosylcobinamide and addition of GMP to adenosylcobinamide phosphate.</text>
</comment>
<keyword evidence="11 14" id="KW-0418">Kinase</keyword>
<feature type="binding site" evidence="16">
    <location>
        <position position="93"/>
    </location>
    <ligand>
        <name>GTP</name>
        <dbReference type="ChEBI" id="CHEBI:37565"/>
    </ligand>
</feature>
<dbReference type="RefSeq" id="WP_021714629.1">
    <property type="nucleotide sequence ID" value="NZ_BATM01000045.1"/>
</dbReference>
<dbReference type="Gene3D" id="3.40.50.300">
    <property type="entry name" value="P-loop containing nucleotide triphosphate hydrolases"/>
    <property type="match status" value="1"/>
</dbReference>
<accession>U3CIE0</accession>
<dbReference type="STRING" id="1219080.VEZ01S_45_00640"/>
<dbReference type="PANTHER" id="PTHR34848:SF1">
    <property type="entry name" value="BIFUNCTIONAL ADENOSYLCOBALAMIN BIOSYNTHESIS PROTEIN COBU"/>
    <property type="match status" value="1"/>
</dbReference>
<feature type="active site" description="GMP-histidine intermediate" evidence="15">
    <location>
        <position position="51"/>
    </location>
</feature>
<comment type="caution">
    <text evidence="17">The sequence shown here is derived from an EMBL/GenBank/DDBJ whole genome shotgun (WGS) entry which is preliminary data.</text>
</comment>
<dbReference type="OrthoDB" id="9788370at2"/>
<dbReference type="Pfam" id="PF02283">
    <property type="entry name" value="CobU"/>
    <property type="match status" value="1"/>
</dbReference>